<dbReference type="PANTHER" id="PTHR43917">
    <property type="match status" value="1"/>
</dbReference>
<proteinExistence type="inferred from homology"/>
<dbReference type="SFLD" id="SFLDS00019">
    <property type="entry name" value="Glutathione_Transferase_(cytos"/>
    <property type="match status" value="1"/>
</dbReference>
<dbReference type="SFLD" id="SFLDG01153">
    <property type="entry name" value="Main.4:_Theta-like"/>
    <property type="match status" value="1"/>
</dbReference>
<reference evidence="8 9" key="1">
    <citation type="submission" date="2024-03" db="EMBL/GenBank/DDBJ databases">
        <title>The genome assembly and annotation of the cricket Gryllus longicercus Weissman &amp; Gray.</title>
        <authorList>
            <person name="Szrajer S."/>
            <person name="Gray D."/>
            <person name="Ylla G."/>
        </authorList>
    </citation>
    <scope>NUCLEOTIDE SEQUENCE [LARGE SCALE GENOMIC DNA]</scope>
    <source>
        <strain evidence="8">DAG 2021-001</strain>
        <tissue evidence="8">Whole body minus gut</tissue>
    </source>
</reference>
<comment type="similarity">
    <text evidence="2">Belongs to the GST superfamily. Theta family.</text>
</comment>
<evidence type="ECO:0000259" key="6">
    <source>
        <dbReference type="PROSITE" id="PS50404"/>
    </source>
</evidence>
<dbReference type="PROSITE" id="PS50404">
    <property type="entry name" value="GST_NTER"/>
    <property type="match status" value="1"/>
</dbReference>
<dbReference type="InterPro" id="IPR004046">
    <property type="entry name" value="GST_C"/>
</dbReference>
<evidence type="ECO:0000256" key="2">
    <source>
        <dbReference type="ARBA" id="ARBA00009899"/>
    </source>
</evidence>
<dbReference type="InterPro" id="IPR040077">
    <property type="entry name" value="GST_C_Theta"/>
</dbReference>
<gene>
    <name evidence="8" type="ORF">R5R35_002820</name>
</gene>
<dbReference type="Proteomes" id="UP001378592">
    <property type="component" value="Unassembled WGS sequence"/>
</dbReference>
<organism evidence="8 9">
    <name type="scientific">Gryllus longicercus</name>
    <dbReference type="NCBI Taxonomy" id="2509291"/>
    <lineage>
        <taxon>Eukaryota</taxon>
        <taxon>Metazoa</taxon>
        <taxon>Ecdysozoa</taxon>
        <taxon>Arthropoda</taxon>
        <taxon>Hexapoda</taxon>
        <taxon>Insecta</taxon>
        <taxon>Pterygota</taxon>
        <taxon>Neoptera</taxon>
        <taxon>Polyneoptera</taxon>
        <taxon>Orthoptera</taxon>
        <taxon>Ensifera</taxon>
        <taxon>Gryllidea</taxon>
        <taxon>Grylloidea</taxon>
        <taxon>Gryllidae</taxon>
        <taxon>Gryllinae</taxon>
        <taxon>Gryllus</taxon>
    </lineage>
</organism>
<comment type="subcellular location">
    <subcellularLocation>
        <location evidence="1">Cytoplasm</location>
    </subcellularLocation>
</comment>
<evidence type="ECO:0000313" key="8">
    <source>
        <dbReference type="EMBL" id="KAK7867897.1"/>
    </source>
</evidence>
<dbReference type="AlphaFoldDB" id="A0AAN9Z9I8"/>
<dbReference type="SUPFAM" id="SSF52833">
    <property type="entry name" value="Thioredoxin-like"/>
    <property type="match status" value="1"/>
</dbReference>
<dbReference type="InterPro" id="IPR051369">
    <property type="entry name" value="GST_Theta"/>
</dbReference>
<evidence type="ECO:0000256" key="4">
    <source>
        <dbReference type="ARBA" id="ARBA00022679"/>
    </source>
</evidence>
<evidence type="ECO:0000256" key="3">
    <source>
        <dbReference type="ARBA" id="ARBA00022490"/>
    </source>
</evidence>
<dbReference type="Pfam" id="PF00043">
    <property type="entry name" value="GST_C"/>
    <property type="match status" value="1"/>
</dbReference>
<dbReference type="InterPro" id="IPR040079">
    <property type="entry name" value="Glutathione_S-Trfase"/>
</dbReference>
<comment type="catalytic activity">
    <reaction evidence="5">
        <text>RX + glutathione = an S-substituted glutathione + a halide anion + H(+)</text>
        <dbReference type="Rhea" id="RHEA:16437"/>
        <dbReference type="ChEBI" id="CHEBI:15378"/>
        <dbReference type="ChEBI" id="CHEBI:16042"/>
        <dbReference type="ChEBI" id="CHEBI:17792"/>
        <dbReference type="ChEBI" id="CHEBI:57925"/>
        <dbReference type="ChEBI" id="CHEBI:90779"/>
        <dbReference type="EC" id="2.5.1.18"/>
    </reaction>
</comment>
<dbReference type="InterPro" id="IPR036249">
    <property type="entry name" value="Thioredoxin-like_sf"/>
</dbReference>
<dbReference type="FunFam" id="3.40.30.10:FF:000176">
    <property type="entry name" value="Glutathione S-transferase theta-1"/>
    <property type="match status" value="1"/>
</dbReference>
<evidence type="ECO:0000259" key="7">
    <source>
        <dbReference type="PROSITE" id="PS50405"/>
    </source>
</evidence>
<feature type="domain" description="GST C-terminal" evidence="7">
    <location>
        <begin position="88"/>
        <end position="222"/>
    </location>
</feature>
<name>A0AAN9Z9I8_9ORTH</name>
<accession>A0AAN9Z9I8</accession>
<evidence type="ECO:0000313" key="9">
    <source>
        <dbReference type="Proteomes" id="UP001378592"/>
    </source>
</evidence>
<dbReference type="GO" id="GO:0005737">
    <property type="term" value="C:cytoplasm"/>
    <property type="evidence" value="ECO:0007669"/>
    <property type="project" value="UniProtKB-SubCell"/>
</dbReference>
<dbReference type="EMBL" id="JAZDUA010000106">
    <property type="protein sequence ID" value="KAK7867897.1"/>
    <property type="molecule type" value="Genomic_DNA"/>
</dbReference>
<keyword evidence="4" id="KW-0808">Transferase</keyword>
<dbReference type="PANTHER" id="PTHR43917:SF8">
    <property type="entry name" value="GH16740P-RELATED"/>
    <property type="match status" value="1"/>
</dbReference>
<dbReference type="SUPFAM" id="SSF47616">
    <property type="entry name" value="GST C-terminal domain-like"/>
    <property type="match status" value="1"/>
</dbReference>
<evidence type="ECO:0000256" key="1">
    <source>
        <dbReference type="ARBA" id="ARBA00004496"/>
    </source>
</evidence>
<keyword evidence="9" id="KW-1185">Reference proteome</keyword>
<dbReference type="CDD" id="cd03183">
    <property type="entry name" value="GST_C_Theta"/>
    <property type="match status" value="1"/>
</dbReference>
<dbReference type="GO" id="GO:0006749">
    <property type="term" value="P:glutathione metabolic process"/>
    <property type="evidence" value="ECO:0007669"/>
    <property type="project" value="TreeGrafter"/>
</dbReference>
<feature type="domain" description="GST N-terminal" evidence="6">
    <location>
        <begin position="1"/>
        <end position="82"/>
    </location>
</feature>
<dbReference type="GO" id="GO:0004364">
    <property type="term" value="F:glutathione transferase activity"/>
    <property type="evidence" value="ECO:0007669"/>
    <property type="project" value="UniProtKB-EC"/>
</dbReference>
<dbReference type="SFLD" id="SFLDG00358">
    <property type="entry name" value="Main_(cytGST)"/>
    <property type="match status" value="1"/>
</dbReference>
<sequence length="242" mass="28377">MSLKVYFDFLSPPSRALLMFLKANRIPFEPKEVKLAKGEHFNKDYANIHPFQKVPAIIDDQFQLIESVAILRYLCRERNVPEHWYPKDVKGQAKVDEYLEWQHTNTRMCGMLFMLKWVYPSTTGKAPNAKEVAHWEKLMNEALDKMEYIWLKDKPYLTGDRISIADLLGVTELEQTRIVGYNPYSNRAALTAWLERIKGDTNPYFGEVHGKLHHFVDKYKGVPPARSLSTIIKMTMFRFFKK</sequence>
<evidence type="ECO:0000256" key="5">
    <source>
        <dbReference type="ARBA" id="ARBA00047960"/>
    </source>
</evidence>
<dbReference type="FunFam" id="1.20.1050.10:FF:000039">
    <property type="entry name" value="Glutathione S-transferase theta-1"/>
    <property type="match status" value="1"/>
</dbReference>
<dbReference type="InterPro" id="IPR040075">
    <property type="entry name" value="GST_N_Theta"/>
</dbReference>
<dbReference type="Gene3D" id="3.40.30.10">
    <property type="entry name" value="Glutaredoxin"/>
    <property type="match status" value="1"/>
</dbReference>
<dbReference type="InterPro" id="IPR010987">
    <property type="entry name" value="Glutathione-S-Trfase_C-like"/>
</dbReference>
<dbReference type="PROSITE" id="PS50405">
    <property type="entry name" value="GST_CTER"/>
    <property type="match status" value="1"/>
</dbReference>
<dbReference type="Gene3D" id="1.20.1050.10">
    <property type="match status" value="1"/>
</dbReference>
<protein>
    <submittedName>
        <fullName evidence="8">Uncharacterized protein</fullName>
    </submittedName>
</protein>
<keyword evidence="3" id="KW-0963">Cytoplasm</keyword>
<dbReference type="CDD" id="cd03050">
    <property type="entry name" value="GST_N_Theta"/>
    <property type="match status" value="1"/>
</dbReference>
<dbReference type="Pfam" id="PF02798">
    <property type="entry name" value="GST_N"/>
    <property type="match status" value="1"/>
</dbReference>
<dbReference type="InterPro" id="IPR004045">
    <property type="entry name" value="Glutathione_S-Trfase_N"/>
</dbReference>
<dbReference type="InterPro" id="IPR036282">
    <property type="entry name" value="Glutathione-S-Trfase_C_sf"/>
</dbReference>
<comment type="caution">
    <text evidence="8">The sequence shown here is derived from an EMBL/GenBank/DDBJ whole genome shotgun (WGS) entry which is preliminary data.</text>
</comment>